<feature type="transmembrane region" description="Helical" evidence="12">
    <location>
        <begin position="706"/>
        <end position="732"/>
    </location>
</feature>
<dbReference type="NCBIfam" id="NF009581">
    <property type="entry name" value="PRK13024.1-1"/>
    <property type="match status" value="1"/>
</dbReference>
<evidence type="ECO:0000256" key="12">
    <source>
        <dbReference type="HAMAP-Rule" id="MF_01463"/>
    </source>
</evidence>
<dbReference type="Pfam" id="PF21760">
    <property type="entry name" value="SecD_1st"/>
    <property type="match status" value="1"/>
</dbReference>
<proteinExistence type="inferred from homology"/>
<feature type="transmembrane region" description="Helical" evidence="12">
    <location>
        <begin position="626"/>
        <end position="647"/>
    </location>
</feature>
<dbReference type="InterPro" id="IPR055344">
    <property type="entry name" value="SecD_SecF_C_bact"/>
</dbReference>
<feature type="transmembrane region" description="Helical" evidence="12">
    <location>
        <begin position="682"/>
        <end position="700"/>
    </location>
</feature>
<comment type="function">
    <text evidence="9 12">Part of the Sec protein translocase complex. Interacts with the SecYEG preprotein conducting channel. SecDF uses the proton motive force (PMF) to complete protein translocation after the ATP-dependent function of SecA.</text>
</comment>
<evidence type="ECO:0000256" key="4">
    <source>
        <dbReference type="ARBA" id="ARBA00022692"/>
    </source>
</evidence>
<dbReference type="InterPro" id="IPR022813">
    <property type="entry name" value="SecD/SecF_arch_bac"/>
</dbReference>
<dbReference type="InterPro" id="IPR048631">
    <property type="entry name" value="SecD_1st"/>
</dbReference>
<dbReference type="Proteomes" id="UP000437562">
    <property type="component" value="Unassembled WGS sequence"/>
</dbReference>
<dbReference type="GO" id="GO:0005886">
    <property type="term" value="C:plasma membrane"/>
    <property type="evidence" value="ECO:0007669"/>
    <property type="project" value="UniProtKB-SubCell"/>
</dbReference>
<evidence type="ECO:0000256" key="2">
    <source>
        <dbReference type="ARBA" id="ARBA00022448"/>
    </source>
</evidence>
<evidence type="ECO:0000256" key="7">
    <source>
        <dbReference type="ARBA" id="ARBA00023010"/>
    </source>
</evidence>
<dbReference type="GO" id="GO:0006605">
    <property type="term" value="P:protein targeting"/>
    <property type="evidence" value="ECO:0007669"/>
    <property type="project" value="UniProtKB-UniRule"/>
</dbReference>
<dbReference type="Pfam" id="PF02355">
    <property type="entry name" value="SecD_SecF_C"/>
    <property type="match status" value="2"/>
</dbReference>
<dbReference type="GO" id="GO:0065002">
    <property type="term" value="P:intracellular protein transmembrane transport"/>
    <property type="evidence" value="ECO:0007669"/>
    <property type="project" value="UniProtKB-UniRule"/>
</dbReference>
<evidence type="ECO:0000256" key="3">
    <source>
        <dbReference type="ARBA" id="ARBA00022475"/>
    </source>
</evidence>
<organism evidence="16 17">
    <name type="scientific">Bacillus mycoides</name>
    <dbReference type="NCBI Taxonomy" id="1405"/>
    <lineage>
        <taxon>Bacteria</taxon>
        <taxon>Bacillati</taxon>
        <taxon>Bacillota</taxon>
        <taxon>Bacilli</taxon>
        <taxon>Bacillales</taxon>
        <taxon>Bacillaceae</taxon>
        <taxon>Bacillus</taxon>
        <taxon>Bacillus cereus group</taxon>
    </lineage>
</organism>
<comment type="similarity">
    <text evidence="13">Belongs to the SecD/SecF family. SecF subfamily.</text>
</comment>
<comment type="subunit">
    <text evidence="12">Forms a complex with SecF. Part of the essential Sec protein translocation apparatus which comprises SecA, SecYEG and auxiliary proteins SecDF. Other proteins may also be involved.</text>
</comment>
<evidence type="ECO:0000313" key="16">
    <source>
        <dbReference type="EMBL" id="VXB43243.1"/>
    </source>
</evidence>
<comment type="similarity">
    <text evidence="12">Belongs to the SecD/SecF family. SecD subfamily.</text>
</comment>
<dbReference type="HAMAP" id="MF_01464_B">
    <property type="entry name" value="SecF_B"/>
    <property type="match status" value="1"/>
</dbReference>
<dbReference type="GO" id="GO:0043952">
    <property type="term" value="P:protein transport by the Sec complex"/>
    <property type="evidence" value="ECO:0007669"/>
    <property type="project" value="UniProtKB-UniRule"/>
</dbReference>
<dbReference type="RefSeq" id="WP_159147107.1">
    <property type="nucleotide sequence ID" value="NZ_JAUCFB010000001.1"/>
</dbReference>
<sequence length="755" mass="82723">MAKRGTRIAAFFLIVLLIGGVIGAAGKDIAKGISLGLDLRGGFEILYEVKPAKKGDKIDRDALVSTVGALENRVNVLGVSEPNIQIEGEDRIRVQLAGVQDQQKAREMLSTQAKLTFRDVDDNLLMDGTDLKGGGAKQTFDEQGRASVGLTLKSAEKFREVTEKISKMPPPTNLMVIWLDFEEGKDSYKAESAKTNNQKFLSAATVSQVFNQAEVSIVGGNFTVESAKELSSLLNAGALPVDLKEMYSTSVGAKFGQQALEQTIFASAIGIAIIFLFMLVFYRLPGLVAVIMLGLYIFVTLLVFNWMHAVLTLPGIAALVLGVGIAVDANIITYERLKEELKIGKSMMSAFRAGNHRSLSTILDANITTIAAAGVLFAYGNSSVKGFATSLIVSILVGFITNVFGTRFLLGLLVKSRYFDKKLSYFGVKEKDIIPLTKGAVHPPTRFDRINFVNIGHKFFLFSIVVVIAGAIILPIFKMNLGIDFASGTRIDLQSKQATTVSNVHKDLKELNIDVKEEDIVPTGDDNKGFAVRTVGVLSKDEIAKTKTFFHDKYGTDPNVSTVSPTIGKEIARNAFIAVLIASAVIVLYVSIRFRLTYAVSAVIALLHDAFVMIVMFSLFQIEVDLTFIAAVLTIIGYSINDSIVTFDRNRELYKQKKRVRDIKDLEEIVNSSIRQTIGRSINTVLTVLFPVIALLIFGSESLRNFSLALLIGLVVGTYSSIFVASQIWLMLENRRLKKGKNKKKVEKEEPEPQV</sequence>
<dbReference type="SUPFAM" id="SSF82866">
    <property type="entry name" value="Multidrug efflux transporter AcrB transmembrane domain"/>
    <property type="match status" value="2"/>
</dbReference>
<dbReference type="Gene3D" id="3.30.70.3220">
    <property type="match status" value="1"/>
</dbReference>
<feature type="transmembrane region" description="Helical" evidence="12">
    <location>
        <begin position="358"/>
        <end position="379"/>
    </location>
</feature>
<accession>A0A653QKB1</accession>
<reference evidence="16 17" key="1">
    <citation type="submission" date="2019-10" db="EMBL/GenBank/DDBJ databases">
        <authorList>
            <person name="Karimi E."/>
        </authorList>
    </citation>
    <scope>NUCLEOTIDE SEQUENCE [LARGE SCALE GENOMIC DNA]</scope>
    <source>
        <strain evidence="16">Bacillus sp. 71</strain>
    </source>
</reference>
<feature type="transmembrane region" description="Helical" evidence="12">
    <location>
        <begin position="459"/>
        <end position="477"/>
    </location>
</feature>
<protein>
    <recommendedName>
        <fullName evidence="12 13">Multifunctional fusion protein</fullName>
    </recommendedName>
    <domain>
        <recommendedName>
            <fullName evidence="12">Protein translocase subunit SecD</fullName>
        </recommendedName>
    </domain>
    <domain>
        <recommendedName>
            <fullName evidence="13">Protein-export membrane protein SecF</fullName>
        </recommendedName>
    </domain>
</protein>
<comment type="caution">
    <text evidence="12">Lacks conserved residue(s) required for the propagation of feature annotation.</text>
</comment>
<feature type="transmembrane region" description="Helical" evidence="12">
    <location>
        <begin position="264"/>
        <end position="282"/>
    </location>
</feature>
<dbReference type="Gene3D" id="1.20.1640.10">
    <property type="entry name" value="Multidrug efflux transporter AcrB transmembrane domain"/>
    <property type="match status" value="2"/>
</dbReference>
<keyword evidence="7 12" id="KW-0811">Translocation</keyword>
<name>A0A653QKB1_BACMY</name>
<dbReference type="FunFam" id="1.20.1640.10:FF:000024">
    <property type="entry name" value="Multifunctional fusion protein"/>
    <property type="match status" value="1"/>
</dbReference>
<evidence type="ECO:0000259" key="14">
    <source>
        <dbReference type="Pfam" id="PF02355"/>
    </source>
</evidence>
<comment type="similarity">
    <text evidence="11">In the N-terminal section; belongs to the SecD/SecF family. SecD subfamily.</text>
</comment>
<feature type="domain" description="Protein export membrane protein SecD/SecF C-terminal" evidence="14">
    <location>
        <begin position="243"/>
        <end position="406"/>
    </location>
</feature>
<evidence type="ECO:0000256" key="10">
    <source>
        <dbReference type="ARBA" id="ARBA00060856"/>
    </source>
</evidence>
<evidence type="ECO:0000256" key="8">
    <source>
        <dbReference type="ARBA" id="ARBA00023136"/>
    </source>
</evidence>
<feature type="transmembrane region" description="Helical" evidence="12">
    <location>
        <begin position="287"/>
        <end position="307"/>
    </location>
</feature>
<evidence type="ECO:0000259" key="15">
    <source>
        <dbReference type="Pfam" id="PF21760"/>
    </source>
</evidence>
<dbReference type="NCBIfam" id="TIGR00966">
    <property type="entry name" value="transloc_SecF"/>
    <property type="match status" value="1"/>
</dbReference>
<keyword evidence="5 12" id="KW-0653">Protein transport</keyword>
<dbReference type="InterPro" id="IPR022645">
    <property type="entry name" value="SecD/SecF_bac"/>
</dbReference>
<evidence type="ECO:0000256" key="13">
    <source>
        <dbReference type="HAMAP-Rule" id="MF_01464"/>
    </source>
</evidence>
<feature type="transmembrane region" description="Helical" evidence="12">
    <location>
        <begin position="571"/>
        <end position="591"/>
    </location>
</feature>
<feature type="transmembrane region" description="Helical" evidence="12">
    <location>
        <begin position="313"/>
        <end position="337"/>
    </location>
</feature>
<feature type="domain" description="Protein export membrane protein SecD/SecF C-terminal" evidence="14">
    <location>
        <begin position="556"/>
        <end position="734"/>
    </location>
</feature>
<gene>
    <name evidence="16" type="primary">secDF</name>
    <name evidence="12" type="synonym">secD</name>
    <name evidence="13" type="synonym">secF</name>
    <name evidence="16" type="ORF">BACI71_110470</name>
</gene>
<dbReference type="FunFam" id="3.30.70.3220:FF:000001">
    <property type="entry name" value="Multifunctional fusion protein"/>
    <property type="match status" value="1"/>
</dbReference>
<keyword evidence="6 12" id="KW-1133">Transmembrane helix</keyword>
<feature type="transmembrane region" description="Helical" evidence="12">
    <location>
        <begin position="598"/>
        <end position="620"/>
    </location>
</feature>
<evidence type="ECO:0000256" key="11">
    <source>
        <dbReference type="ARBA" id="ARBA00061053"/>
    </source>
</evidence>
<keyword evidence="3 12" id="KW-1003">Cell membrane</keyword>
<dbReference type="NCBIfam" id="TIGR00916">
    <property type="entry name" value="2A0604s01"/>
    <property type="match status" value="2"/>
</dbReference>
<comment type="similarity">
    <text evidence="10">In the C-terminal section; belongs to the SecD/SecF family. SecF subfamily.</text>
</comment>
<dbReference type="EMBL" id="CABWMC010000003">
    <property type="protein sequence ID" value="VXB43243.1"/>
    <property type="molecule type" value="Genomic_DNA"/>
</dbReference>
<comment type="subcellular location">
    <subcellularLocation>
        <location evidence="1 12">Cell membrane</location>
        <topology evidence="1 12">Multi-pass membrane protein</topology>
    </subcellularLocation>
</comment>
<dbReference type="InterPro" id="IPR048634">
    <property type="entry name" value="SecD_SecF_C"/>
</dbReference>
<dbReference type="InterPro" id="IPR005791">
    <property type="entry name" value="SecD"/>
</dbReference>
<keyword evidence="4 12" id="KW-0812">Transmembrane</keyword>
<dbReference type="Pfam" id="PF07549">
    <property type="entry name" value="Sec_GG"/>
    <property type="match status" value="2"/>
</dbReference>
<dbReference type="HAMAP" id="MF_01463_B">
    <property type="entry name" value="SecD_B"/>
    <property type="match status" value="1"/>
</dbReference>
<dbReference type="GO" id="GO:0015450">
    <property type="term" value="F:protein-transporting ATPase activity"/>
    <property type="evidence" value="ECO:0007669"/>
    <property type="project" value="InterPro"/>
</dbReference>
<dbReference type="PANTHER" id="PTHR30081:SF1">
    <property type="entry name" value="PROTEIN TRANSLOCASE SUBUNIT SECD"/>
    <property type="match status" value="1"/>
</dbReference>
<dbReference type="NCBIfam" id="TIGR01129">
    <property type="entry name" value="secD"/>
    <property type="match status" value="1"/>
</dbReference>
<dbReference type="InterPro" id="IPR005665">
    <property type="entry name" value="SecF_bac"/>
</dbReference>
<evidence type="ECO:0000256" key="1">
    <source>
        <dbReference type="ARBA" id="ARBA00004651"/>
    </source>
</evidence>
<feature type="domain" description="Protein translocase subunit SecDF P1" evidence="15">
    <location>
        <begin position="67"/>
        <end position="122"/>
    </location>
</feature>
<comment type="subunit">
    <text evidence="13">Forms a complex with SecD. Part of the essential Sec protein translocation apparatus which comprises SecA, SecYEG and auxiliary proteins SecDF. Other proteins may also be involved.</text>
</comment>
<dbReference type="AlphaFoldDB" id="A0A653QKB1"/>
<evidence type="ECO:0000256" key="6">
    <source>
        <dbReference type="ARBA" id="ARBA00022989"/>
    </source>
</evidence>
<evidence type="ECO:0000313" key="17">
    <source>
        <dbReference type="Proteomes" id="UP000437562"/>
    </source>
</evidence>
<dbReference type="InterPro" id="IPR022646">
    <property type="entry name" value="SecD/SecF_CS"/>
</dbReference>
<evidence type="ECO:0000256" key="9">
    <source>
        <dbReference type="ARBA" id="ARBA00059018"/>
    </source>
</evidence>
<evidence type="ECO:0000256" key="5">
    <source>
        <dbReference type="ARBA" id="ARBA00022927"/>
    </source>
</evidence>
<feature type="transmembrane region" description="Helical" evidence="12">
    <location>
        <begin position="391"/>
        <end position="414"/>
    </location>
</feature>
<dbReference type="FunFam" id="1.20.1640.10:FF:000004">
    <property type="entry name" value="Protein translocase subunit SecD"/>
    <property type="match status" value="1"/>
</dbReference>
<dbReference type="PRINTS" id="PR01755">
    <property type="entry name" value="SECFTRNLCASE"/>
</dbReference>
<keyword evidence="8 12" id="KW-0472">Membrane</keyword>
<keyword evidence="2 12" id="KW-0813">Transport</keyword>
<dbReference type="PANTHER" id="PTHR30081">
    <property type="entry name" value="PROTEIN-EXPORT MEMBRANE PROTEIN SEC"/>
    <property type="match status" value="1"/>
</dbReference>